<dbReference type="Pfam" id="PF01590">
    <property type="entry name" value="GAF"/>
    <property type="match status" value="1"/>
</dbReference>
<evidence type="ECO:0000256" key="1">
    <source>
        <dbReference type="ARBA" id="ARBA00022741"/>
    </source>
</evidence>
<dbReference type="CDD" id="cd00009">
    <property type="entry name" value="AAA"/>
    <property type="match status" value="1"/>
</dbReference>
<dbReference type="Gene3D" id="1.10.10.60">
    <property type="entry name" value="Homeodomain-like"/>
    <property type="match status" value="1"/>
</dbReference>
<dbReference type="InterPro" id="IPR029016">
    <property type="entry name" value="GAF-like_dom_sf"/>
</dbReference>
<evidence type="ECO:0000259" key="8">
    <source>
        <dbReference type="PROSITE" id="PS50045"/>
    </source>
</evidence>
<dbReference type="PROSITE" id="PS50045">
    <property type="entry name" value="SIGMA54_INTERACT_4"/>
    <property type="match status" value="1"/>
</dbReference>
<dbReference type="PROSITE" id="PS00675">
    <property type="entry name" value="SIGMA54_INTERACT_1"/>
    <property type="match status" value="1"/>
</dbReference>
<dbReference type="PRINTS" id="PR01590">
    <property type="entry name" value="HTHFIS"/>
</dbReference>
<dbReference type="InterPro" id="IPR025662">
    <property type="entry name" value="Sigma_54_int_dom_ATP-bd_1"/>
</dbReference>
<dbReference type="Gene3D" id="3.30.450.40">
    <property type="match status" value="1"/>
</dbReference>
<dbReference type="AlphaFoldDB" id="A0A0R3LV73"/>
<gene>
    <name evidence="9" type="ORF">CP49_06635</name>
</gene>
<dbReference type="Proteomes" id="UP000051913">
    <property type="component" value="Unassembled WGS sequence"/>
</dbReference>
<comment type="caution">
    <text evidence="9">The sequence shown here is derived from an EMBL/GenBank/DDBJ whole genome shotgun (WGS) entry which is preliminary data.</text>
</comment>
<dbReference type="InterPro" id="IPR025943">
    <property type="entry name" value="Sigma_54_int_dom_ATP-bd_2"/>
</dbReference>
<dbReference type="InterPro" id="IPR025944">
    <property type="entry name" value="Sigma_54_int_dom_CS"/>
</dbReference>
<dbReference type="RefSeq" id="WP_057849496.1">
    <property type="nucleotide sequence ID" value="NZ_LLXX01000033.1"/>
</dbReference>
<evidence type="ECO:0000256" key="4">
    <source>
        <dbReference type="ARBA" id="ARBA00023015"/>
    </source>
</evidence>
<dbReference type="GO" id="GO:0006355">
    <property type="term" value="P:regulation of DNA-templated transcription"/>
    <property type="evidence" value="ECO:0007669"/>
    <property type="project" value="InterPro"/>
</dbReference>
<sequence length="657" mass="72104">MLGQTPEDAFAHPGIERDVLTSWERFLSGTGSTSRQVVRAAITDSWQRCQKSAVDYRRGQAPMPIRDDRLQRLLEKRSRLVQAGASTMALARDYMLETGTVMVLTDADGIVLRLEGDTKLALRNAVEKTHLLPGSNWSETTCGTNAIGTALKTEQPIQVHATEHFCSGIHRWTCSACVIRDPIDGAVIGAIDISGLSASYGRPALALAISAAARIEAQLLQMELDARYRLLDQCFWMLPPPDRHHAVLFDSAGRPFKASGEMSQIMRDLGAPGCQSGFPHLGSRDDQLCGASRPAWIKEEWLKPVVHQGEHLGTVMVAPKPIVSDRAFLPFARGEARAFRNVIHSAPKMHAVVEKCRRVATTVAPVLLLGETGVGKEVFAHGIHVASPRRDRAFVVINCGSVSRELLASELFGYVDGAFTGARRGGMAGKIEAASGGTLFLDEIGELPLELQPMLLRALENGEISRIGEAAARKVDFRLVTATNRDLQVEVDAGRFRKDLYYRLAVIPVVIPPLRERPDDIPLLVDHFVAQARARYALGNRRFASDTLSRLQDYHWPGNVRELRNLVESVMLTSNGDPIEPSELPDVFWRAERLCGRKQGLSLAESSERDLISRTLRSCNGNVTATASALGLAKSTVYAKLHRYDIRFDLGSVNSSG</sequence>
<dbReference type="PANTHER" id="PTHR32071">
    <property type="entry name" value="TRANSCRIPTIONAL REGULATORY PROTEIN"/>
    <property type="match status" value="1"/>
</dbReference>
<dbReference type="FunFam" id="3.40.50.300:FF:000006">
    <property type="entry name" value="DNA-binding transcriptional regulator NtrC"/>
    <property type="match status" value="1"/>
</dbReference>
<keyword evidence="5" id="KW-0238">DNA-binding</keyword>
<dbReference type="Gene3D" id="1.10.8.60">
    <property type="match status" value="1"/>
</dbReference>
<dbReference type="PROSITE" id="PS00688">
    <property type="entry name" value="SIGMA54_INTERACT_3"/>
    <property type="match status" value="1"/>
</dbReference>
<evidence type="ECO:0000313" key="9">
    <source>
        <dbReference type="EMBL" id="KRR11908.1"/>
    </source>
</evidence>
<dbReference type="GO" id="GO:0000160">
    <property type="term" value="P:phosphorelay signal transduction system"/>
    <property type="evidence" value="ECO:0007669"/>
    <property type="project" value="UniProtKB-KW"/>
</dbReference>
<dbReference type="InterPro" id="IPR003018">
    <property type="entry name" value="GAF"/>
</dbReference>
<keyword evidence="7" id="KW-0804">Transcription</keyword>
<dbReference type="InterPro" id="IPR009057">
    <property type="entry name" value="Homeodomain-like_sf"/>
</dbReference>
<dbReference type="InterPro" id="IPR003593">
    <property type="entry name" value="AAA+_ATPase"/>
</dbReference>
<evidence type="ECO:0000256" key="2">
    <source>
        <dbReference type="ARBA" id="ARBA00022840"/>
    </source>
</evidence>
<dbReference type="InterPro" id="IPR002078">
    <property type="entry name" value="Sigma_54_int"/>
</dbReference>
<dbReference type="GO" id="GO:0043565">
    <property type="term" value="F:sequence-specific DNA binding"/>
    <property type="evidence" value="ECO:0007669"/>
    <property type="project" value="InterPro"/>
</dbReference>
<dbReference type="GO" id="GO:0005524">
    <property type="term" value="F:ATP binding"/>
    <property type="evidence" value="ECO:0007669"/>
    <property type="project" value="UniProtKB-KW"/>
</dbReference>
<evidence type="ECO:0000256" key="3">
    <source>
        <dbReference type="ARBA" id="ARBA00023012"/>
    </source>
</evidence>
<reference evidence="9 10" key="1">
    <citation type="submission" date="2014-03" db="EMBL/GenBank/DDBJ databases">
        <title>Bradyrhizobium valentinum sp. nov., isolated from effective nodules of Lupinus mariae-josephae, a lupine endemic of basic-lime soils in Eastern Spain.</title>
        <authorList>
            <person name="Duran D."/>
            <person name="Rey L."/>
            <person name="Navarro A."/>
            <person name="Busquets A."/>
            <person name="Imperial J."/>
            <person name="Ruiz-Argueso T."/>
        </authorList>
    </citation>
    <scope>NUCLEOTIDE SEQUENCE [LARGE SCALE GENOMIC DNA]</scope>
    <source>
        <strain evidence="9 10">LmjM3</strain>
    </source>
</reference>
<dbReference type="PROSITE" id="PS00676">
    <property type="entry name" value="SIGMA54_INTERACT_2"/>
    <property type="match status" value="1"/>
</dbReference>
<dbReference type="Pfam" id="PF02954">
    <property type="entry name" value="HTH_8"/>
    <property type="match status" value="1"/>
</dbReference>
<dbReference type="EMBL" id="LLXX01000033">
    <property type="protein sequence ID" value="KRR11908.1"/>
    <property type="molecule type" value="Genomic_DNA"/>
</dbReference>
<evidence type="ECO:0000256" key="7">
    <source>
        <dbReference type="ARBA" id="ARBA00023163"/>
    </source>
</evidence>
<keyword evidence="3" id="KW-0902">Two-component regulatory system</keyword>
<dbReference type="SMART" id="SM00382">
    <property type="entry name" value="AAA"/>
    <property type="match status" value="1"/>
</dbReference>
<dbReference type="PANTHER" id="PTHR32071:SF81">
    <property type="entry name" value="PROPIONATE CATABOLISM OPERON REGULATORY PROTEIN"/>
    <property type="match status" value="1"/>
</dbReference>
<keyword evidence="6" id="KW-0010">Activator</keyword>
<keyword evidence="10" id="KW-1185">Reference proteome</keyword>
<dbReference type="InterPro" id="IPR002197">
    <property type="entry name" value="HTH_Fis"/>
</dbReference>
<dbReference type="Pfam" id="PF00158">
    <property type="entry name" value="Sigma54_activat"/>
    <property type="match status" value="1"/>
</dbReference>
<proteinExistence type="predicted"/>
<feature type="domain" description="Sigma-54 factor interaction" evidence="8">
    <location>
        <begin position="342"/>
        <end position="572"/>
    </location>
</feature>
<evidence type="ECO:0000256" key="6">
    <source>
        <dbReference type="ARBA" id="ARBA00023159"/>
    </source>
</evidence>
<evidence type="ECO:0000256" key="5">
    <source>
        <dbReference type="ARBA" id="ARBA00023125"/>
    </source>
</evidence>
<keyword evidence="2" id="KW-0067">ATP-binding</keyword>
<keyword evidence="1" id="KW-0547">Nucleotide-binding</keyword>
<dbReference type="Gene3D" id="3.40.50.300">
    <property type="entry name" value="P-loop containing nucleotide triphosphate hydrolases"/>
    <property type="match status" value="1"/>
</dbReference>
<dbReference type="InterPro" id="IPR027417">
    <property type="entry name" value="P-loop_NTPase"/>
</dbReference>
<organism evidence="9 10">
    <name type="scientific">Bradyrhizobium valentinum</name>
    <dbReference type="NCBI Taxonomy" id="1518501"/>
    <lineage>
        <taxon>Bacteria</taxon>
        <taxon>Pseudomonadati</taxon>
        <taxon>Pseudomonadota</taxon>
        <taxon>Alphaproteobacteria</taxon>
        <taxon>Hyphomicrobiales</taxon>
        <taxon>Nitrobacteraceae</taxon>
        <taxon>Bradyrhizobium</taxon>
    </lineage>
</organism>
<keyword evidence="4" id="KW-0805">Transcription regulation</keyword>
<protein>
    <submittedName>
        <fullName evidence="9">AAA family ATPase</fullName>
    </submittedName>
</protein>
<dbReference type="InterPro" id="IPR058031">
    <property type="entry name" value="AAA_lid_NorR"/>
</dbReference>
<dbReference type="Pfam" id="PF25601">
    <property type="entry name" value="AAA_lid_14"/>
    <property type="match status" value="1"/>
</dbReference>
<dbReference type="SUPFAM" id="SSF52540">
    <property type="entry name" value="P-loop containing nucleoside triphosphate hydrolases"/>
    <property type="match status" value="1"/>
</dbReference>
<evidence type="ECO:0000313" key="10">
    <source>
        <dbReference type="Proteomes" id="UP000051913"/>
    </source>
</evidence>
<name>A0A0R3LV73_9BRAD</name>
<accession>A0A0R3LV73</accession>
<dbReference type="SUPFAM" id="SSF46689">
    <property type="entry name" value="Homeodomain-like"/>
    <property type="match status" value="1"/>
</dbReference>